<dbReference type="EMBL" id="JAAOCP010000005">
    <property type="protein sequence ID" value="MBJ7638861.1"/>
    <property type="molecule type" value="Genomic_DNA"/>
</dbReference>
<proteinExistence type="predicted"/>
<accession>A0A1K0FXL9</accession>
<dbReference type="InterPro" id="IPR021008">
    <property type="entry name" value="DltX"/>
</dbReference>
<dbReference type="AlphaFoldDB" id="A0A1K0FXL9"/>
<keyword evidence="7" id="KW-1185">Reference proteome</keyword>
<keyword evidence="1" id="KW-0472">Membrane</keyword>
<reference evidence="2" key="3">
    <citation type="submission" date="2020-08" db="EMBL/GenBank/DDBJ databases">
        <title>Complete genome sequence of Weissella confusa strain FS54 provides insights into metabolic potential.</title>
        <authorList>
            <person name="Fhoula I."/>
            <person name="Najjari A."/>
            <person name="Lekired A."/>
            <person name="Bessrour-Aouam N."/>
            <person name="Jaballah S."/>
            <person name="Klibi N."/>
            <person name="Ouzari H.-I."/>
        </authorList>
    </citation>
    <scope>NUCLEOTIDE SEQUENCE</scope>
    <source>
        <strain evidence="2">FS54</strain>
    </source>
</reference>
<dbReference type="Proteomes" id="UP000297646">
    <property type="component" value="Unassembled WGS sequence"/>
</dbReference>
<keyword evidence="1" id="KW-0812">Transmembrane</keyword>
<gene>
    <name evidence="5" type="ORF">C6P11_08030</name>
    <name evidence="2" type="ORF">H7R52_07930</name>
    <name evidence="4" type="ORF">HAU20_05580</name>
    <name evidence="3" type="ORF">HAU43_08335</name>
</gene>
<dbReference type="EMBL" id="JACSZT010000005">
    <property type="protein sequence ID" value="MBC6498609.1"/>
    <property type="molecule type" value="Genomic_DNA"/>
</dbReference>
<reference evidence="5 6" key="1">
    <citation type="submission" date="2018-03" db="EMBL/GenBank/DDBJ databases">
        <title>Genome sequencing of Weissella confusa isolates.</title>
        <authorList>
            <person name="Kajala I."/>
            <person name="Baruah R."/>
            <person name="Bergsveinson J."/>
            <person name="Juvonen R."/>
            <person name="Ziola B."/>
        </authorList>
    </citation>
    <scope>NUCLEOTIDE SEQUENCE [LARGE SCALE GENOMIC DNA]</scope>
    <source>
        <strain evidence="5 6">VTT E-062653</strain>
    </source>
</reference>
<evidence type="ECO:0000313" key="5">
    <source>
        <dbReference type="EMBL" id="TGE71738.1"/>
    </source>
</evidence>
<evidence type="ECO:0000313" key="6">
    <source>
        <dbReference type="Proteomes" id="UP000297646"/>
    </source>
</evidence>
<evidence type="ECO:0000313" key="7">
    <source>
        <dbReference type="Proteomes" id="UP000728106"/>
    </source>
</evidence>
<dbReference type="Proteomes" id="UP000650485">
    <property type="component" value="Unassembled WGS sequence"/>
</dbReference>
<dbReference type="EMBL" id="JAAOCX010000010">
    <property type="protein sequence ID" value="MBJ7633091.1"/>
    <property type="molecule type" value="Genomic_DNA"/>
</dbReference>
<organism evidence="5 6">
    <name type="scientific">Weissella confusa</name>
    <name type="common">Lactobacillus confusus</name>
    <dbReference type="NCBI Taxonomy" id="1583"/>
    <lineage>
        <taxon>Bacteria</taxon>
        <taxon>Bacillati</taxon>
        <taxon>Bacillota</taxon>
        <taxon>Bacilli</taxon>
        <taxon>Lactobacillales</taxon>
        <taxon>Lactobacillaceae</taxon>
        <taxon>Weissella</taxon>
    </lineage>
</organism>
<dbReference type="Pfam" id="PF12459">
    <property type="entry name" value="DltX"/>
    <property type="match status" value="1"/>
</dbReference>
<name>A0A1K0FXL9_WEICO</name>
<evidence type="ECO:0000313" key="2">
    <source>
        <dbReference type="EMBL" id="MBC6498609.1"/>
    </source>
</evidence>
<protein>
    <submittedName>
        <fullName evidence="5">Teichoic acid D-Ala incorporation-associated protein DltX</fullName>
    </submittedName>
</protein>
<reference evidence="3 7" key="4">
    <citation type="journal article" date="2021" name="Int. J. Food Microbiol.">
        <title>Safety demonstration of a microbial species for use in the food chain: Weissella confusa.</title>
        <authorList>
            <person name="Bourdichon F."/>
            <person name="Patrone V."/>
            <person name="Fontana A."/>
            <person name="Milani G."/>
            <person name="Morelli L."/>
        </authorList>
    </citation>
    <scope>NUCLEOTIDE SEQUENCE [LARGE SCALE GENOMIC DNA]</scope>
    <source>
        <strain evidence="3">CCUG 30943</strain>
        <strain evidence="4 7">CCUG 43002</strain>
    </source>
</reference>
<dbReference type="Proteomes" id="UP000728106">
    <property type="component" value="Unassembled WGS sequence"/>
</dbReference>
<dbReference type="Proteomes" id="UP000808038">
    <property type="component" value="Unassembled WGS sequence"/>
</dbReference>
<sequence>MIEKLVAMSQQPVVKFVLQTLFYAVVLMILFYLYGYSGLGQGHFIYNEF</sequence>
<reference evidence="3" key="2">
    <citation type="submission" date="2020-02" db="EMBL/GenBank/DDBJ databases">
        <authorList>
            <person name="Fontana A."/>
            <person name="Patrone V."/>
            <person name="Morelli L."/>
        </authorList>
    </citation>
    <scope>NUCLEOTIDE SEQUENCE</scope>
    <source>
        <strain evidence="3">CCUG 30943</strain>
        <strain evidence="4">CCUG 43002</strain>
    </source>
</reference>
<keyword evidence="1" id="KW-1133">Transmembrane helix</keyword>
<dbReference type="OrthoDB" id="2243021at2"/>
<evidence type="ECO:0000313" key="3">
    <source>
        <dbReference type="EMBL" id="MBJ7633091.1"/>
    </source>
</evidence>
<evidence type="ECO:0000313" key="4">
    <source>
        <dbReference type="EMBL" id="MBJ7638861.1"/>
    </source>
</evidence>
<evidence type="ECO:0000256" key="1">
    <source>
        <dbReference type="SAM" id="Phobius"/>
    </source>
</evidence>
<dbReference type="EMBL" id="PVSN01000055">
    <property type="protein sequence ID" value="TGE71738.1"/>
    <property type="molecule type" value="Genomic_DNA"/>
</dbReference>
<feature type="transmembrane region" description="Helical" evidence="1">
    <location>
        <begin position="12"/>
        <end position="34"/>
    </location>
</feature>
<comment type="caution">
    <text evidence="5">The sequence shown here is derived from an EMBL/GenBank/DDBJ whole genome shotgun (WGS) entry which is preliminary data.</text>
</comment>
<dbReference type="RefSeq" id="WP_003610198.1">
    <property type="nucleotide sequence ID" value="NZ_ALXH01000098.1"/>
</dbReference>